<accession>A0A3D9HV96</accession>
<protein>
    <submittedName>
        <fullName evidence="1">Uncharacterized protein</fullName>
    </submittedName>
</protein>
<evidence type="ECO:0000313" key="2">
    <source>
        <dbReference type="Proteomes" id="UP000256845"/>
    </source>
</evidence>
<sequence>MKNEFQVKYHYCDPLGHSEDNALDAILAIQDHRRKFEPVHDIVWEEEELCYHMLDRLN</sequence>
<proteinExistence type="predicted"/>
<keyword evidence="2" id="KW-1185">Reference proteome</keyword>
<dbReference type="EMBL" id="QRDW01000001">
    <property type="protein sequence ID" value="RED53360.1"/>
    <property type="molecule type" value="Genomic_DNA"/>
</dbReference>
<reference evidence="1 2" key="1">
    <citation type="submission" date="2018-07" db="EMBL/GenBank/DDBJ databases">
        <title>Genomic Encyclopedia of Type Strains, Phase III (KMG-III): the genomes of soil and plant-associated and newly described type strains.</title>
        <authorList>
            <person name="Whitman W."/>
        </authorList>
    </citation>
    <scope>NUCLEOTIDE SEQUENCE [LARGE SCALE GENOMIC DNA]</scope>
    <source>
        <strain evidence="1 2">CECT 8488</strain>
    </source>
</reference>
<gene>
    <name evidence="1" type="ORF">DFP90_101147</name>
</gene>
<dbReference type="Proteomes" id="UP000256845">
    <property type="component" value="Unassembled WGS sequence"/>
</dbReference>
<evidence type="ECO:0000313" key="1">
    <source>
        <dbReference type="EMBL" id="RED53360.1"/>
    </source>
</evidence>
<dbReference type="AlphaFoldDB" id="A0A3D9HV96"/>
<name>A0A3D9HV96_9PROT</name>
<comment type="caution">
    <text evidence="1">The sequence shown here is derived from an EMBL/GenBank/DDBJ whole genome shotgun (WGS) entry which is preliminary data.</text>
</comment>
<organism evidence="1 2">
    <name type="scientific">Aestuariispira insulae</name>
    <dbReference type="NCBI Taxonomy" id="1461337"/>
    <lineage>
        <taxon>Bacteria</taxon>
        <taxon>Pseudomonadati</taxon>
        <taxon>Pseudomonadota</taxon>
        <taxon>Alphaproteobacteria</taxon>
        <taxon>Rhodospirillales</taxon>
        <taxon>Kiloniellaceae</taxon>
        <taxon>Aestuariispira</taxon>
    </lineage>
</organism>